<evidence type="ECO:0000256" key="4">
    <source>
        <dbReference type="ARBA" id="ARBA00022786"/>
    </source>
</evidence>
<keyword evidence="2" id="KW-0479">Metal-binding</keyword>
<name>A0A1X2G8X4_9FUNG</name>
<dbReference type="AlphaFoldDB" id="A0A1X2G8X4"/>
<feature type="region of interest" description="Disordered" evidence="7">
    <location>
        <begin position="38"/>
        <end position="70"/>
    </location>
</feature>
<evidence type="ECO:0000259" key="9">
    <source>
        <dbReference type="PROSITE" id="PS50089"/>
    </source>
</evidence>
<feature type="domain" description="RING-type" evidence="9">
    <location>
        <begin position="297"/>
        <end position="340"/>
    </location>
</feature>
<evidence type="ECO:0000256" key="2">
    <source>
        <dbReference type="ARBA" id="ARBA00022723"/>
    </source>
</evidence>
<keyword evidence="5" id="KW-0862">Zinc</keyword>
<dbReference type="Gene3D" id="2.60.200.20">
    <property type="match status" value="1"/>
</dbReference>
<protein>
    <recommendedName>
        <fullName evidence="12">SMAD/FHA domain-containing protein</fullName>
    </recommendedName>
</protein>
<keyword evidence="3 6" id="KW-0863">Zinc-finger</keyword>
<dbReference type="PANTHER" id="PTHR15067">
    <property type="entry name" value="E3 UBIQUITIN-PROTEIN LIGASE RNF8"/>
    <property type="match status" value="1"/>
</dbReference>
<accession>A0A1X2G8X4</accession>
<dbReference type="STRING" id="101127.A0A1X2G8X4"/>
<gene>
    <name evidence="10" type="ORF">DM01DRAFT_1410057</name>
</gene>
<dbReference type="SMART" id="SM00240">
    <property type="entry name" value="FHA"/>
    <property type="match status" value="1"/>
</dbReference>
<dbReference type="SUPFAM" id="SSF57850">
    <property type="entry name" value="RING/U-box"/>
    <property type="match status" value="1"/>
</dbReference>
<dbReference type="GO" id="GO:0061630">
    <property type="term" value="F:ubiquitin protein ligase activity"/>
    <property type="evidence" value="ECO:0007669"/>
    <property type="project" value="TreeGrafter"/>
</dbReference>
<dbReference type="Pfam" id="PF17123">
    <property type="entry name" value="zf-RING_11"/>
    <property type="match status" value="1"/>
</dbReference>
<keyword evidence="1" id="KW-0808">Transferase</keyword>
<dbReference type="EMBL" id="MCGT01000031">
    <property type="protein sequence ID" value="ORX48046.1"/>
    <property type="molecule type" value="Genomic_DNA"/>
</dbReference>
<dbReference type="PROSITE" id="PS50006">
    <property type="entry name" value="FHA_DOMAIN"/>
    <property type="match status" value="1"/>
</dbReference>
<feature type="compositionally biased region" description="Basic and acidic residues" evidence="7">
    <location>
        <begin position="504"/>
        <end position="515"/>
    </location>
</feature>
<feature type="region of interest" description="Disordered" evidence="7">
    <location>
        <begin position="428"/>
        <end position="539"/>
    </location>
</feature>
<feature type="compositionally biased region" description="Polar residues" evidence="7">
    <location>
        <begin position="39"/>
        <end position="52"/>
    </location>
</feature>
<dbReference type="GO" id="GO:0005829">
    <property type="term" value="C:cytosol"/>
    <property type="evidence" value="ECO:0007669"/>
    <property type="project" value="TreeGrafter"/>
</dbReference>
<evidence type="ECO:0000313" key="10">
    <source>
        <dbReference type="EMBL" id="ORX48046.1"/>
    </source>
</evidence>
<feature type="compositionally biased region" description="Basic and acidic residues" evidence="7">
    <location>
        <begin position="428"/>
        <end position="437"/>
    </location>
</feature>
<dbReference type="SMART" id="SM00184">
    <property type="entry name" value="RING"/>
    <property type="match status" value="1"/>
</dbReference>
<evidence type="ECO:0000256" key="1">
    <source>
        <dbReference type="ARBA" id="ARBA00022679"/>
    </source>
</evidence>
<dbReference type="GO" id="GO:0016567">
    <property type="term" value="P:protein ubiquitination"/>
    <property type="evidence" value="ECO:0007669"/>
    <property type="project" value="TreeGrafter"/>
</dbReference>
<feature type="compositionally biased region" description="Basic and acidic residues" evidence="7">
    <location>
        <begin position="469"/>
        <end position="479"/>
    </location>
</feature>
<organism evidence="10 11">
    <name type="scientific">Hesseltinella vesiculosa</name>
    <dbReference type="NCBI Taxonomy" id="101127"/>
    <lineage>
        <taxon>Eukaryota</taxon>
        <taxon>Fungi</taxon>
        <taxon>Fungi incertae sedis</taxon>
        <taxon>Mucoromycota</taxon>
        <taxon>Mucoromycotina</taxon>
        <taxon>Mucoromycetes</taxon>
        <taxon>Mucorales</taxon>
        <taxon>Cunninghamellaceae</taxon>
        <taxon>Hesseltinella</taxon>
    </lineage>
</organism>
<dbReference type="InterPro" id="IPR000253">
    <property type="entry name" value="FHA_dom"/>
</dbReference>
<dbReference type="PANTHER" id="PTHR15067:SF7">
    <property type="entry name" value="E3 UBIQUITIN-PROTEIN LIGASE DMA1-RELATED"/>
    <property type="match status" value="1"/>
</dbReference>
<dbReference type="GO" id="GO:0032153">
    <property type="term" value="C:cell division site"/>
    <property type="evidence" value="ECO:0007669"/>
    <property type="project" value="TreeGrafter"/>
</dbReference>
<evidence type="ECO:0000313" key="11">
    <source>
        <dbReference type="Proteomes" id="UP000242146"/>
    </source>
</evidence>
<keyword evidence="11" id="KW-1185">Reference proteome</keyword>
<dbReference type="OrthoDB" id="2286896at2759"/>
<dbReference type="Gene3D" id="3.30.40.10">
    <property type="entry name" value="Zinc/RING finger domain, C3HC4 (zinc finger)"/>
    <property type="match status" value="1"/>
</dbReference>
<feature type="region of interest" description="Disordered" evidence="7">
    <location>
        <begin position="227"/>
        <end position="260"/>
    </location>
</feature>
<dbReference type="PROSITE" id="PS50089">
    <property type="entry name" value="ZF_RING_2"/>
    <property type="match status" value="1"/>
</dbReference>
<evidence type="ECO:0000259" key="8">
    <source>
        <dbReference type="PROSITE" id="PS50006"/>
    </source>
</evidence>
<keyword evidence="4" id="KW-0833">Ubl conjugation pathway</keyword>
<reference evidence="10 11" key="1">
    <citation type="submission" date="2016-07" db="EMBL/GenBank/DDBJ databases">
        <title>Pervasive Adenine N6-methylation of Active Genes in Fungi.</title>
        <authorList>
            <consortium name="DOE Joint Genome Institute"/>
            <person name="Mondo S.J."/>
            <person name="Dannebaum R.O."/>
            <person name="Kuo R.C."/>
            <person name="Labutti K."/>
            <person name="Haridas S."/>
            <person name="Kuo A."/>
            <person name="Salamov A."/>
            <person name="Ahrendt S.R."/>
            <person name="Lipzen A."/>
            <person name="Sullivan W."/>
            <person name="Andreopoulos W.B."/>
            <person name="Clum A."/>
            <person name="Lindquist E."/>
            <person name="Daum C."/>
            <person name="Ramamoorthy G.K."/>
            <person name="Gryganskyi A."/>
            <person name="Culley D."/>
            <person name="Magnuson J.K."/>
            <person name="James T.Y."/>
            <person name="O'Malley M.A."/>
            <person name="Stajich J.E."/>
            <person name="Spatafora J.W."/>
            <person name="Visel A."/>
            <person name="Grigoriev I.V."/>
        </authorList>
    </citation>
    <scope>NUCLEOTIDE SEQUENCE [LARGE SCALE GENOMIC DNA]</scope>
    <source>
        <strain evidence="10 11">NRRL 3301</strain>
    </source>
</reference>
<dbReference type="Proteomes" id="UP000242146">
    <property type="component" value="Unassembled WGS sequence"/>
</dbReference>
<dbReference type="InterPro" id="IPR001841">
    <property type="entry name" value="Znf_RING"/>
</dbReference>
<comment type="caution">
    <text evidence="10">The sequence shown here is derived from an EMBL/GenBank/DDBJ whole genome shotgun (WGS) entry which is preliminary data.</text>
</comment>
<dbReference type="InterPro" id="IPR013083">
    <property type="entry name" value="Znf_RING/FYVE/PHD"/>
</dbReference>
<sequence>MADGSCVAMYAQPDESIPNTSSSLRRLSHGAHYLRRLSRSFSQETPSPSSLPSADPRRRSTFATSSSVDPSLPRAQNLHIRIVPNIENPSRSLIFDIFDRELEPGVYIKVGRFTDRTQSPTHMSFKSKVVSRSHCEFWVENGKLFIRDTNSSSGTFLNHIRISPPSQQSQPQEIKDGDIVQLGVDYQGGIEEIYRSVKMRFEVNRTRRQRPLSFNMTAFQNIRNLTSTGSQIQDQTASSLSTSSSLHPPPVPEMDGSAQQNDASLNRVQHMTSSLVPSSTAQTMPETCQGIDQVEECCICLYALAPNQALFVSPCAHTYHYKCIRPLLESYPGFQCPICRAYSDLEANTNLEAEEVIEKYGLQRHPTLINHPTTDAPAPLSTSQSLCSHVVTDLEQPPLHEATARDRRTVIVSEQDLVPPVVHAYTHDDLDQIDARDPLSPASSTHMPTAVDQLPPPTSTSSLPLAIHPHMDEPPHSESDDAPEGVPRPDQPQPRRASTSGFVEKLKMVFFEKRKSSSPVTPRQRKRSNRPRPLSYPNFLMRRQDDAQPDIHADNRVDEVFSSFDVNTSTSSSALPHSSSMLVSSQTLSRQSTTHLPEIVEVDELAWQQSMRPYQPMSVDG</sequence>
<proteinExistence type="predicted"/>
<evidence type="ECO:0000256" key="7">
    <source>
        <dbReference type="SAM" id="MobiDB-lite"/>
    </source>
</evidence>
<dbReference type="GO" id="GO:0000151">
    <property type="term" value="C:ubiquitin ligase complex"/>
    <property type="evidence" value="ECO:0007669"/>
    <property type="project" value="TreeGrafter"/>
</dbReference>
<evidence type="ECO:0000256" key="6">
    <source>
        <dbReference type="PROSITE-ProRule" id="PRU00175"/>
    </source>
</evidence>
<dbReference type="Pfam" id="PF00498">
    <property type="entry name" value="FHA"/>
    <property type="match status" value="1"/>
</dbReference>
<feature type="domain" description="FHA" evidence="8">
    <location>
        <begin position="108"/>
        <end position="162"/>
    </location>
</feature>
<dbReference type="GO" id="GO:0008270">
    <property type="term" value="F:zinc ion binding"/>
    <property type="evidence" value="ECO:0007669"/>
    <property type="project" value="UniProtKB-KW"/>
</dbReference>
<evidence type="ECO:0000256" key="3">
    <source>
        <dbReference type="ARBA" id="ARBA00022771"/>
    </source>
</evidence>
<evidence type="ECO:0000256" key="5">
    <source>
        <dbReference type="ARBA" id="ARBA00022833"/>
    </source>
</evidence>
<evidence type="ECO:0008006" key="12">
    <source>
        <dbReference type="Google" id="ProtNLM"/>
    </source>
</evidence>
<dbReference type="GO" id="GO:0006511">
    <property type="term" value="P:ubiquitin-dependent protein catabolic process"/>
    <property type="evidence" value="ECO:0007669"/>
    <property type="project" value="TreeGrafter"/>
</dbReference>
<dbReference type="SUPFAM" id="SSF49879">
    <property type="entry name" value="SMAD/FHA domain"/>
    <property type="match status" value="1"/>
</dbReference>
<feature type="compositionally biased region" description="Polar residues" evidence="7">
    <location>
        <begin position="227"/>
        <end position="237"/>
    </location>
</feature>
<dbReference type="InterPro" id="IPR008984">
    <property type="entry name" value="SMAD_FHA_dom_sf"/>
</dbReference>